<sequence>MPLQILTLDLDPMVMVAGTVTRLRMMVLKLVGSRTLYRLSRAPSGSGYRNMLELVFKWVKNLQVEICWS</sequence>
<keyword evidence="3" id="KW-1185">Reference proteome</keyword>
<name>A0A251TJ56_HELAN</name>
<protein>
    <submittedName>
        <fullName evidence="2">Uncharacterized protein</fullName>
    </submittedName>
</protein>
<evidence type="ECO:0000313" key="2">
    <source>
        <dbReference type="EMBL" id="OTG11165.1"/>
    </source>
</evidence>
<dbReference type="InParanoid" id="A0A251TJ56"/>
<gene>
    <name evidence="2" type="ORF">HannXRQ_Chr10g0295741</name>
    <name evidence="1" type="ORF">HanXRQr2_Chr10g0432951</name>
</gene>
<reference evidence="1" key="3">
    <citation type="submission" date="2020-06" db="EMBL/GenBank/DDBJ databases">
        <title>Helianthus annuus Genome sequencing and assembly Release 2.</title>
        <authorList>
            <person name="Gouzy J."/>
            <person name="Langlade N."/>
            <person name="Munos S."/>
        </authorList>
    </citation>
    <scope>NUCLEOTIDE SEQUENCE</scope>
    <source>
        <tissue evidence="1">Leaves</tissue>
    </source>
</reference>
<organism evidence="2 3">
    <name type="scientific">Helianthus annuus</name>
    <name type="common">Common sunflower</name>
    <dbReference type="NCBI Taxonomy" id="4232"/>
    <lineage>
        <taxon>Eukaryota</taxon>
        <taxon>Viridiplantae</taxon>
        <taxon>Streptophyta</taxon>
        <taxon>Embryophyta</taxon>
        <taxon>Tracheophyta</taxon>
        <taxon>Spermatophyta</taxon>
        <taxon>Magnoliopsida</taxon>
        <taxon>eudicotyledons</taxon>
        <taxon>Gunneridae</taxon>
        <taxon>Pentapetalae</taxon>
        <taxon>asterids</taxon>
        <taxon>campanulids</taxon>
        <taxon>Asterales</taxon>
        <taxon>Asteraceae</taxon>
        <taxon>Asteroideae</taxon>
        <taxon>Heliantheae alliance</taxon>
        <taxon>Heliantheae</taxon>
        <taxon>Helianthus</taxon>
    </lineage>
</organism>
<dbReference type="AlphaFoldDB" id="A0A251TJ56"/>
<dbReference type="EMBL" id="MNCJ02000325">
    <property type="protein sequence ID" value="KAF5785799.1"/>
    <property type="molecule type" value="Genomic_DNA"/>
</dbReference>
<dbReference type="Proteomes" id="UP000215914">
    <property type="component" value="Chromosome 10"/>
</dbReference>
<dbReference type="Gramene" id="mRNA:HanXRQr2_Chr10g0432951">
    <property type="protein sequence ID" value="mRNA:HanXRQr2_Chr10g0432951"/>
    <property type="gene ID" value="HanXRQr2_Chr10g0432951"/>
</dbReference>
<evidence type="ECO:0000313" key="1">
    <source>
        <dbReference type="EMBL" id="KAF5785799.1"/>
    </source>
</evidence>
<dbReference type="EMBL" id="CM007899">
    <property type="protein sequence ID" value="OTG11165.1"/>
    <property type="molecule type" value="Genomic_DNA"/>
</dbReference>
<evidence type="ECO:0000313" key="3">
    <source>
        <dbReference type="Proteomes" id="UP000215914"/>
    </source>
</evidence>
<reference evidence="2" key="2">
    <citation type="submission" date="2017-02" db="EMBL/GenBank/DDBJ databases">
        <title>Sunflower complete genome.</title>
        <authorList>
            <person name="Langlade N."/>
            <person name="Munos S."/>
        </authorList>
    </citation>
    <scope>NUCLEOTIDE SEQUENCE [LARGE SCALE GENOMIC DNA]</scope>
    <source>
        <tissue evidence="2">Leaves</tissue>
    </source>
</reference>
<proteinExistence type="predicted"/>
<accession>A0A251TJ56</accession>
<reference evidence="1 3" key="1">
    <citation type="journal article" date="2017" name="Nature">
        <title>The sunflower genome provides insights into oil metabolism, flowering and Asterid evolution.</title>
        <authorList>
            <person name="Badouin H."/>
            <person name="Gouzy J."/>
            <person name="Grassa C.J."/>
            <person name="Murat F."/>
            <person name="Staton S.E."/>
            <person name="Cottret L."/>
            <person name="Lelandais-Briere C."/>
            <person name="Owens G.L."/>
            <person name="Carrere S."/>
            <person name="Mayjonade B."/>
            <person name="Legrand L."/>
            <person name="Gill N."/>
            <person name="Kane N.C."/>
            <person name="Bowers J.E."/>
            <person name="Hubner S."/>
            <person name="Bellec A."/>
            <person name="Berard A."/>
            <person name="Berges H."/>
            <person name="Blanchet N."/>
            <person name="Boniface M.C."/>
            <person name="Brunel D."/>
            <person name="Catrice O."/>
            <person name="Chaidir N."/>
            <person name="Claudel C."/>
            <person name="Donnadieu C."/>
            <person name="Faraut T."/>
            <person name="Fievet G."/>
            <person name="Helmstetter N."/>
            <person name="King M."/>
            <person name="Knapp S.J."/>
            <person name="Lai Z."/>
            <person name="Le Paslier M.C."/>
            <person name="Lippi Y."/>
            <person name="Lorenzon L."/>
            <person name="Mandel J.R."/>
            <person name="Marage G."/>
            <person name="Marchand G."/>
            <person name="Marquand E."/>
            <person name="Bret-Mestries E."/>
            <person name="Morien E."/>
            <person name="Nambeesan S."/>
            <person name="Nguyen T."/>
            <person name="Pegot-Espagnet P."/>
            <person name="Pouilly N."/>
            <person name="Raftis F."/>
            <person name="Sallet E."/>
            <person name="Schiex T."/>
            <person name="Thomas J."/>
            <person name="Vandecasteele C."/>
            <person name="Vares D."/>
            <person name="Vear F."/>
            <person name="Vautrin S."/>
            <person name="Crespi M."/>
            <person name="Mangin B."/>
            <person name="Burke J.M."/>
            <person name="Salse J."/>
            <person name="Munos S."/>
            <person name="Vincourt P."/>
            <person name="Rieseberg L.H."/>
            <person name="Langlade N.B."/>
        </authorList>
    </citation>
    <scope>NUCLEOTIDE SEQUENCE [LARGE SCALE GENOMIC DNA]</scope>
    <source>
        <strain evidence="3">cv. SF193</strain>
        <tissue evidence="1">Leaves</tissue>
    </source>
</reference>